<protein>
    <submittedName>
        <fullName evidence="3">Glycerophosphodiester phosphodiesterase family protein</fullName>
    </submittedName>
</protein>
<dbReference type="Gene3D" id="3.20.20.190">
    <property type="entry name" value="Phosphatidylinositol (PI) phosphodiesterase"/>
    <property type="match status" value="1"/>
</dbReference>
<feature type="domain" description="GP-PDE" evidence="2">
    <location>
        <begin position="49"/>
        <end position="301"/>
    </location>
</feature>
<organism evidence="3 4">
    <name type="scientific">Polaribacter batillariae</name>
    <dbReference type="NCBI Taxonomy" id="2808900"/>
    <lineage>
        <taxon>Bacteria</taxon>
        <taxon>Pseudomonadati</taxon>
        <taxon>Bacteroidota</taxon>
        <taxon>Flavobacteriia</taxon>
        <taxon>Flavobacteriales</taxon>
        <taxon>Flavobacteriaceae</taxon>
    </lineage>
</organism>
<feature type="chain" id="PRO_5046719863" evidence="1">
    <location>
        <begin position="22"/>
        <end position="308"/>
    </location>
</feature>
<dbReference type="EMBL" id="CP071795">
    <property type="protein sequence ID" value="QTD39276.1"/>
    <property type="molecule type" value="Genomic_DNA"/>
</dbReference>
<dbReference type="InterPro" id="IPR017946">
    <property type="entry name" value="PLC-like_Pdiesterase_TIM-brl"/>
</dbReference>
<dbReference type="InterPro" id="IPR032160">
    <property type="entry name" value="DUF4996"/>
</dbReference>
<dbReference type="SUPFAM" id="SSF51695">
    <property type="entry name" value="PLC-like phosphodiesterases"/>
    <property type="match status" value="1"/>
</dbReference>
<accession>A0ABX7T0L0</accession>
<dbReference type="PROSITE" id="PS51257">
    <property type="entry name" value="PROKAR_LIPOPROTEIN"/>
    <property type="match status" value="1"/>
</dbReference>
<dbReference type="PROSITE" id="PS51704">
    <property type="entry name" value="GP_PDE"/>
    <property type="match status" value="1"/>
</dbReference>
<dbReference type="Pfam" id="PF16387">
    <property type="entry name" value="DUF4996"/>
    <property type="match status" value="1"/>
</dbReference>
<sequence length="308" mass="35567">MRHFIYIPLVLILLVSCKQRANDITSKKTNKNTIRSLIAMLENADSNNVMVIAHRGDWRNAPENSLQAIQNCIDMGVDIVEIDIHKTKDGKLVLIHDKKLDRTTTGKGLVKDWTLDSLRTLYLRNGANHPTHHKIPTLEEAMLLAKGKILINLDKCYSYFDEAYEILKKTGTTDQVIMKGKVTLPEVRKEFGEYLDKVPFMPVVVLHEENTEETINEYIEKFSPIAFEFVFKDEKSPILSKFKEIRKKGSRIWVNSLWKSLNAGYEDDMALVKTDSIYGWYIKKGVNMIQTDRPQLLLNYLRDKGLHK</sequence>
<evidence type="ECO:0000313" key="4">
    <source>
        <dbReference type="Proteomes" id="UP000663935"/>
    </source>
</evidence>
<dbReference type="Proteomes" id="UP000663935">
    <property type="component" value="Chromosome"/>
</dbReference>
<evidence type="ECO:0000313" key="3">
    <source>
        <dbReference type="EMBL" id="QTD39276.1"/>
    </source>
</evidence>
<evidence type="ECO:0000256" key="1">
    <source>
        <dbReference type="SAM" id="SignalP"/>
    </source>
</evidence>
<dbReference type="PANTHER" id="PTHR46320">
    <property type="entry name" value="GLYCEROPHOSPHODIESTER PHOSPHODIESTERASE 1"/>
    <property type="match status" value="1"/>
</dbReference>
<evidence type="ECO:0000259" key="2">
    <source>
        <dbReference type="PROSITE" id="PS51704"/>
    </source>
</evidence>
<reference evidence="3 4" key="1">
    <citation type="submission" date="2021-03" db="EMBL/GenBank/DDBJ databases">
        <title>Complete genome of Polaribacter_sp.G4M1.</title>
        <authorList>
            <person name="Jeong S.W."/>
            <person name="Bae J.W."/>
        </authorList>
    </citation>
    <scope>NUCLEOTIDE SEQUENCE [LARGE SCALE GENOMIC DNA]</scope>
    <source>
        <strain evidence="3 4">G4M1</strain>
    </source>
</reference>
<name>A0ABX7T0L0_9FLAO</name>
<proteinExistence type="predicted"/>
<keyword evidence="1" id="KW-0732">Signal</keyword>
<feature type="signal peptide" evidence="1">
    <location>
        <begin position="1"/>
        <end position="21"/>
    </location>
</feature>
<dbReference type="CDD" id="cd08566">
    <property type="entry name" value="GDPD_AtGDE_like"/>
    <property type="match status" value="1"/>
</dbReference>
<dbReference type="PANTHER" id="PTHR46320:SF1">
    <property type="entry name" value="GLYCEROPHOSPHODIESTER PHOSPHODIESTERASE 1"/>
    <property type="match status" value="1"/>
</dbReference>
<dbReference type="InterPro" id="IPR030395">
    <property type="entry name" value="GP_PDE_dom"/>
</dbReference>
<gene>
    <name evidence="3" type="ORF">JL193_04700</name>
</gene>
<keyword evidence="4" id="KW-1185">Reference proteome</keyword>